<dbReference type="PANTHER" id="PTHR12189">
    <property type="entry name" value="MRNA GUANINE-7- METHYLTRANSFERASE"/>
    <property type="match status" value="1"/>
</dbReference>
<dbReference type="EC" id="2.1.1.56" evidence="1"/>
<dbReference type="Proteomes" id="UP000815325">
    <property type="component" value="Unassembled WGS sequence"/>
</dbReference>
<evidence type="ECO:0000259" key="9">
    <source>
        <dbReference type="PROSITE" id="PS51562"/>
    </source>
</evidence>
<dbReference type="EMBL" id="MU070004">
    <property type="protein sequence ID" value="KAF5830803.1"/>
    <property type="molecule type" value="Genomic_DNA"/>
</dbReference>
<keyword evidence="6" id="KW-0507">mRNA processing</keyword>
<keyword evidence="5" id="KW-0694">RNA-binding</keyword>
<feature type="compositionally biased region" description="Pro residues" evidence="8">
    <location>
        <begin position="322"/>
        <end position="340"/>
    </location>
</feature>
<accession>A0ABQ7G873</accession>
<gene>
    <name evidence="10" type="ORF">DUNSADRAFT_13993</name>
</gene>
<evidence type="ECO:0000256" key="2">
    <source>
        <dbReference type="ARBA" id="ARBA00022603"/>
    </source>
</evidence>
<dbReference type="InterPro" id="IPR029063">
    <property type="entry name" value="SAM-dependent_MTases_sf"/>
</dbReference>
<reference evidence="10" key="1">
    <citation type="submission" date="2017-08" db="EMBL/GenBank/DDBJ databases">
        <authorList>
            <person name="Polle J.E."/>
            <person name="Barry K."/>
            <person name="Cushman J."/>
            <person name="Schmutz J."/>
            <person name="Tran D."/>
            <person name="Hathwaick L.T."/>
            <person name="Yim W.C."/>
            <person name="Jenkins J."/>
            <person name="Mckie-Krisberg Z.M."/>
            <person name="Prochnik S."/>
            <person name="Lindquist E."/>
            <person name="Dockter R.B."/>
            <person name="Adam C."/>
            <person name="Molina H."/>
            <person name="Bunkerborg J."/>
            <person name="Jin E."/>
            <person name="Buchheim M."/>
            <person name="Magnuson J."/>
        </authorList>
    </citation>
    <scope>NUCLEOTIDE SEQUENCE</scope>
    <source>
        <strain evidence="10">CCAP 19/18</strain>
    </source>
</reference>
<keyword evidence="11" id="KW-1185">Reference proteome</keyword>
<protein>
    <recommendedName>
        <fullName evidence="1">mRNA (guanine-N(7))-methyltransferase</fullName>
        <ecNumber evidence="1">2.1.1.56</ecNumber>
    </recommendedName>
</protein>
<evidence type="ECO:0000256" key="3">
    <source>
        <dbReference type="ARBA" id="ARBA00022679"/>
    </source>
</evidence>
<evidence type="ECO:0000256" key="8">
    <source>
        <dbReference type="SAM" id="MobiDB-lite"/>
    </source>
</evidence>
<dbReference type="Gene3D" id="3.40.50.150">
    <property type="entry name" value="Vaccinia Virus protein VP39"/>
    <property type="match status" value="1"/>
</dbReference>
<evidence type="ECO:0000256" key="6">
    <source>
        <dbReference type="ARBA" id="ARBA00023042"/>
    </source>
</evidence>
<evidence type="ECO:0000313" key="10">
    <source>
        <dbReference type="EMBL" id="KAF5830803.1"/>
    </source>
</evidence>
<evidence type="ECO:0000313" key="11">
    <source>
        <dbReference type="Proteomes" id="UP000815325"/>
    </source>
</evidence>
<keyword evidence="6" id="KW-0506">mRNA capping</keyword>
<feature type="domain" description="MRNA cap 0 methyltransferase" evidence="9">
    <location>
        <begin position="36"/>
        <end position="314"/>
    </location>
</feature>
<dbReference type="CDD" id="cd02440">
    <property type="entry name" value="AdoMet_MTases"/>
    <property type="match status" value="1"/>
</dbReference>
<organism evidence="10 11">
    <name type="scientific">Dunaliella salina</name>
    <name type="common">Green alga</name>
    <name type="synonym">Protococcus salinus</name>
    <dbReference type="NCBI Taxonomy" id="3046"/>
    <lineage>
        <taxon>Eukaryota</taxon>
        <taxon>Viridiplantae</taxon>
        <taxon>Chlorophyta</taxon>
        <taxon>core chlorophytes</taxon>
        <taxon>Chlorophyceae</taxon>
        <taxon>CS clade</taxon>
        <taxon>Chlamydomonadales</taxon>
        <taxon>Dunaliellaceae</taxon>
        <taxon>Dunaliella</taxon>
    </lineage>
</organism>
<evidence type="ECO:0000256" key="1">
    <source>
        <dbReference type="ARBA" id="ARBA00011926"/>
    </source>
</evidence>
<evidence type="ECO:0000256" key="7">
    <source>
        <dbReference type="ARBA" id="ARBA00044712"/>
    </source>
</evidence>
<dbReference type="InterPro" id="IPR039753">
    <property type="entry name" value="RG7MT1"/>
</dbReference>
<keyword evidence="3" id="KW-0808">Transferase</keyword>
<dbReference type="SUPFAM" id="SSF53335">
    <property type="entry name" value="S-adenosyl-L-methionine-dependent methyltransferases"/>
    <property type="match status" value="1"/>
</dbReference>
<comment type="caution">
    <text evidence="10">The sequence shown here is derived from an EMBL/GenBank/DDBJ whole genome shotgun (WGS) entry which is preliminary data.</text>
</comment>
<evidence type="ECO:0000256" key="4">
    <source>
        <dbReference type="ARBA" id="ARBA00022691"/>
    </source>
</evidence>
<feature type="compositionally biased region" description="Gly residues" evidence="8">
    <location>
        <begin position="408"/>
        <end position="424"/>
    </location>
</feature>
<proteinExistence type="predicted"/>
<keyword evidence="2" id="KW-0489">Methyltransferase</keyword>
<evidence type="ECO:0000256" key="5">
    <source>
        <dbReference type="ARBA" id="ARBA00022884"/>
    </source>
</evidence>
<dbReference type="Pfam" id="PF03291">
    <property type="entry name" value="mRNA_G-N7_MeTrfase"/>
    <property type="match status" value="1"/>
</dbReference>
<keyword evidence="4" id="KW-0949">S-adenosyl-L-methionine</keyword>
<comment type="catalytic activity">
    <reaction evidence="7">
        <text>a 5'-end (5'-triphosphoguanosine)-ribonucleoside in mRNA + S-adenosyl-L-methionine = a 5'-end (N(7)-methyl 5'-triphosphoguanosine)-ribonucleoside in mRNA + S-adenosyl-L-homocysteine</text>
        <dbReference type="Rhea" id="RHEA:67008"/>
        <dbReference type="Rhea" id="RHEA-COMP:17166"/>
        <dbReference type="Rhea" id="RHEA-COMP:17167"/>
        <dbReference type="ChEBI" id="CHEBI:57856"/>
        <dbReference type="ChEBI" id="CHEBI:59789"/>
        <dbReference type="ChEBI" id="CHEBI:156461"/>
        <dbReference type="ChEBI" id="CHEBI:167617"/>
        <dbReference type="EC" id="2.1.1.56"/>
    </reaction>
</comment>
<name>A0ABQ7G873_DUNSA</name>
<feature type="region of interest" description="Disordered" evidence="8">
    <location>
        <begin position="321"/>
        <end position="424"/>
    </location>
</feature>
<dbReference type="PROSITE" id="PS51562">
    <property type="entry name" value="RNA_CAP0_MT"/>
    <property type="match status" value="1"/>
</dbReference>
<sequence>MAEDAKLHKDQVRAHYNRHVQPVLNTKEALSQRAQSETYPLKKFHNDIKRQLLLRFAKGKQSLLDLCCGRGGDILKWNELGLSYVRGVDISDQEVAEASRRFAELGPRRKGQWEADFQVETNLGELPYDGDGPYDVVTCMFAMHYFFESEARLRMFLRNVSSNLAPGGYFIGAIPDGKRVLWHMGEAGRMNTPMLKLQKDWKGSGPYPAEDGTLPTPFGHRFYFAVTDTVTSGTEGSTEGSMEFLAFMNPIIRIAAHYGMVAILDYDSPELDRLLEADSAGLPFKYFFPQFPPHVDPSLAVASSINTTFVFRKLLPEEEMPPLVPPLPSQLPQPPPPPSSPGTSGPVVEQQRHPYEAPQGSMGEQVNVQGAEEDQLQGMTGEGSEHEEDESGHHQYLMEAEMHEQQGDDGGQSSGEGGGSYEGD</sequence>
<dbReference type="PANTHER" id="PTHR12189:SF2">
    <property type="entry name" value="MRNA CAP GUANINE-N7 METHYLTRANSFERASE"/>
    <property type="match status" value="1"/>
</dbReference>
<dbReference type="InterPro" id="IPR004971">
    <property type="entry name" value="mRNA_G-N7_MeTrfase_dom"/>
</dbReference>